<dbReference type="OrthoDB" id="65716at2759"/>
<proteinExistence type="predicted"/>
<dbReference type="GO" id="GO:0051321">
    <property type="term" value="P:meiotic cell cycle"/>
    <property type="evidence" value="ECO:0007669"/>
    <property type="project" value="UniProtKB-KW"/>
</dbReference>
<accession>A0A9W4KG82</accession>
<comment type="caution">
    <text evidence="2">The sequence shown here is derived from an EMBL/GenBank/DDBJ whole genome shotgun (WGS) entry which is preliminary data.</text>
</comment>
<dbReference type="PANTHER" id="PTHR40375:SF2">
    <property type="entry name" value="SPORULATION-SPECIFIC PROTEIN 22"/>
    <property type="match status" value="1"/>
</dbReference>
<evidence type="ECO:0000313" key="3">
    <source>
        <dbReference type="Proteomes" id="UP001154252"/>
    </source>
</evidence>
<evidence type="ECO:0008006" key="4">
    <source>
        <dbReference type="Google" id="ProtNLM"/>
    </source>
</evidence>
<keyword evidence="3" id="KW-1185">Reference proteome</keyword>
<dbReference type="AlphaFoldDB" id="A0A9W4KG82"/>
<name>A0A9W4KG82_9EURO</name>
<protein>
    <recommendedName>
        <fullName evidence="4">Meiosis specific protein SPO22</fullName>
    </recommendedName>
</protein>
<keyword evidence="1" id="KW-0469">Meiosis</keyword>
<dbReference type="Pfam" id="PF08631">
    <property type="entry name" value="SPO22"/>
    <property type="match status" value="1"/>
</dbReference>
<dbReference type="InterPro" id="IPR013940">
    <property type="entry name" value="Spo22/ZIP4/TEX11"/>
</dbReference>
<sequence length="978" mass="110168">MAQPSGPRQALADLACALHTTLSTVDTKTNPLLSSNTIFRLDSDLNSNPFCLLTNASGRDQLDMIGTLLWNDCTELMISRGHNPEDVLLLGKVRALAFAVLNMAVSPDLLGSLRALDLALKTARICIVNQQREIALNILSVAARRLESVQPAHLGLDPAINRTLTTRYFLLRIRLAWLQDRVDIAEHFFTKIPTPVVSNDEESIFETCFIIGDSALARRLPDIAITWLQRARDHLQSLHIMTQMQFPEYYNWNLVVRHSLVVACTRVKSIQSTIIYDIETRALREHPAVVLFDLSMGHNNPPGRDGSLRGLKSLIEKMTLTDMNMPIGSDNGMEAFRILLMRPLPTREWTEKCFVAFILLLSRSEVSDSKRIRTLRAVIDALEKRGYPSISASAAHATVICIWKMTGGALLKKDYWTAQSWLQVCSDPKIFQHCSLSIQIAIQKKLVACYLQTGHITAARRLIDRGLFQSQVDCERMYLSYKLTLLEGKDGSGYFYLGFPLHPVPHKQMSLLSCAMEAQRQHKPEEVLNCLDQFIKCLTSDDIYHHDFSAAEHYIFAITLLSEELSKGFNQRLGDCIETVLQSALSYAKENSMFEGGDQEVSVTQLQWLYFATYKIALKLITSSGFLWTTSVLDHSRDFALQYRQIAYPEMGSKAPRPHFFAVAYLRLLASSLKARCEDDPTEKVGFNSFYSKQRLRPRLSRCGHAENTDYLQASHYEDVRACFQQLSDLHGWKDGEEETDDNADFKEDRHRNIAQFFYLEAAMHLSKWKDVASICASDDAFPDPKFYAPTIDLTLQLKLPPKLAIHIIKRIVSKLKKLQDDPPTTWQRDFRASLPRYLHCLFTLAIGPVQNTSSSGIACLDVEMADSEVAEEVLDKVLAMADEEAGVEGDAHIAEHGLHAIQAKSELAEVFTYPAAELIQIATMAFNKAVDFYRVTRDADCQRWADKAIRISQLVPGAQGKLLVGTLQKRLGSLIGV</sequence>
<gene>
    <name evidence="2" type="ORF">PEGY_LOCUS4619</name>
</gene>
<evidence type="ECO:0000256" key="1">
    <source>
        <dbReference type="ARBA" id="ARBA00023254"/>
    </source>
</evidence>
<evidence type="ECO:0000313" key="2">
    <source>
        <dbReference type="EMBL" id="CAG8897027.1"/>
    </source>
</evidence>
<organism evidence="2 3">
    <name type="scientific">Penicillium egyptiacum</name>
    <dbReference type="NCBI Taxonomy" id="1303716"/>
    <lineage>
        <taxon>Eukaryota</taxon>
        <taxon>Fungi</taxon>
        <taxon>Dikarya</taxon>
        <taxon>Ascomycota</taxon>
        <taxon>Pezizomycotina</taxon>
        <taxon>Eurotiomycetes</taxon>
        <taxon>Eurotiomycetidae</taxon>
        <taxon>Eurotiales</taxon>
        <taxon>Aspergillaceae</taxon>
        <taxon>Penicillium</taxon>
    </lineage>
</organism>
<reference evidence="2" key="1">
    <citation type="submission" date="2021-07" db="EMBL/GenBank/DDBJ databases">
        <authorList>
            <person name="Branca A.L. A."/>
        </authorList>
    </citation>
    <scope>NUCLEOTIDE SEQUENCE</scope>
</reference>
<dbReference type="Proteomes" id="UP001154252">
    <property type="component" value="Unassembled WGS sequence"/>
</dbReference>
<dbReference type="InterPro" id="IPR039057">
    <property type="entry name" value="Spo22/ZIP4"/>
</dbReference>
<dbReference type="PANTHER" id="PTHR40375">
    <property type="entry name" value="SPORULATION-SPECIFIC PROTEIN 22"/>
    <property type="match status" value="1"/>
</dbReference>
<dbReference type="EMBL" id="CAJVRC010000859">
    <property type="protein sequence ID" value="CAG8897027.1"/>
    <property type="molecule type" value="Genomic_DNA"/>
</dbReference>
<dbReference type="GO" id="GO:0090173">
    <property type="term" value="P:regulation of synaptonemal complex assembly"/>
    <property type="evidence" value="ECO:0007669"/>
    <property type="project" value="InterPro"/>
</dbReference>